<dbReference type="AlphaFoldDB" id="A0A401IMB8"/>
<dbReference type="Proteomes" id="UP000287247">
    <property type="component" value="Unassembled WGS sequence"/>
</dbReference>
<evidence type="ECO:0000256" key="1">
    <source>
        <dbReference type="SAM" id="SignalP"/>
    </source>
</evidence>
<reference evidence="3" key="1">
    <citation type="submission" date="2017-05" db="EMBL/GenBank/DDBJ databases">
        <title>Physiological properties and genetic analysis related to exopolysaccharide production of fresh-water unicellular cyanobacterium Aphanothece sacrum, Suizenji Nori, that has been cultured as a food source in Japan.</title>
        <authorList>
            <person name="Kanesaki Y."/>
            <person name="Yoshikawa S."/>
            <person name="Ohki K."/>
        </authorList>
    </citation>
    <scope>NUCLEOTIDE SEQUENCE [LARGE SCALE GENOMIC DNA]</scope>
    <source>
        <strain evidence="3">FPU1</strain>
    </source>
</reference>
<accession>A0A401IMB8</accession>
<feature type="signal peptide" evidence="1">
    <location>
        <begin position="1"/>
        <end position="19"/>
    </location>
</feature>
<dbReference type="EMBL" id="BDQK01000016">
    <property type="protein sequence ID" value="GBF82404.1"/>
    <property type="molecule type" value="Genomic_DNA"/>
</dbReference>
<evidence type="ECO:0000313" key="3">
    <source>
        <dbReference type="Proteomes" id="UP000287247"/>
    </source>
</evidence>
<evidence type="ECO:0000313" key="2">
    <source>
        <dbReference type="EMBL" id="GBF82404.1"/>
    </source>
</evidence>
<protein>
    <submittedName>
        <fullName evidence="2">Uncharacterized protein</fullName>
    </submittedName>
</protein>
<sequence>MALLTLSLGTAIATQQVNAASDPFMDFFNKDCVPQAQKAGMTKAEAQQGCTCTVSTLRKKYSSPAFTGLLTKYRSGDANAKKTLTTYGQTCFEEILDNVLFDN</sequence>
<keyword evidence="1" id="KW-0732">Signal</keyword>
<gene>
    <name evidence="2" type="ORF">AsFPU1_3832</name>
</gene>
<comment type="caution">
    <text evidence="2">The sequence shown here is derived from an EMBL/GenBank/DDBJ whole genome shotgun (WGS) entry which is preliminary data.</text>
</comment>
<feature type="chain" id="PRO_5019383943" evidence="1">
    <location>
        <begin position="20"/>
        <end position="103"/>
    </location>
</feature>
<keyword evidence="3" id="KW-1185">Reference proteome</keyword>
<name>A0A401IMB8_APHSA</name>
<proteinExistence type="predicted"/>
<organism evidence="2 3">
    <name type="scientific">Aphanothece sacrum FPU1</name>
    <dbReference type="NCBI Taxonomy" id="1920663"/>
    <lineage>
        <taxon>Bacteria</taxon>
        <taxon>Bacillati</taxon>
        <taxon>Cyanobacteriota</taxon>
        <taxon>Cyanophyceae</taxon>
        <taxon>Oscillatoriophycideae</taxon>
        <taxon>Chroococcales</taxon>
        <taxon>Aphanothecaceae</taxon>
        <taxon>Aphanothece</taxon>
    </lineage>
</organism>